<evidence type="ECO:0000313" key="2">
    <source>
        <dbReference type="Proteomes" id="UP000600214"/>
    </source>
</evidence>
<name>A0ABQ1YMZ5_9BACT</name>
<accession>A0ABQ1YMZ5</accession>
<organism evidence="1 2">
    <name type="scientific">Dyadobacter endophyticus</name>
    <dbReference type="NCBI Taxonomy" id="1749036"/>
    <lineage>
        <taxon>Bacteria</taxon>
        <taxon>Pseudomonadati</taxon>
        <taxon>Bacteroidota</taxon>
        <taxon>Cytophagia</taxon>
        <taxon>Cytophagales</taxon>
        <taxon>Spirosomataceae</taxon>
        <taxon>Dyadobacter</taxon>
    </lineage>
</organism>
<evidence type="ECO:0000313" key="1">
    <source>
        <dbReference type="EMBL" id="GGH32191.1"/>
    </source>
</evidence>
<dbReference type="RefSeq" id="WP_188931529.1">
    <property type="nucleotide sequence ID" value="NZ_BMIA01000001.1"/>
</dbReference>
<dbReference type="EMBL" id="BMIA01000001">
    <property type="protein sequence ID" value="GGH32191.1"/>
    <property type="molecule type" value="Genomic_DNA"/>
</dbReference>
<sequence>MDICVAFIFGVWLLISIIWQFQFKSLTTIKEFDFIGIFPNWTFFAPNPGTSDYHIVYRLAQNDTVITEWTEIPLISYRTYSNSVWNPEKRKVKLLIDCINALIKTVQKCRKENMSDLYMTQNLCTSVPYLLILNAVTKFHQNNTDKNATHLQFTLVESFGIGSTEAAKPIISSPFHRVR</sequence>
<protein>
    <submittedName>
        <fullName evidence="1">Uncharacterized protein</fullName>
    </submittedName>
</protein>
<keyword evidence="2" id="KW-1185">Reference proteome</keyword>
<reference evidence="2" key="1">
    <citation type="journal article" date="2019" name="Int. J. Syst. Evol. Microbiol.">
        <title>The Global Catalogue of Microorganisms (GCM) 10K type strain sequencing project: providing services to taxonomists for standard genome sequencing and annotation.</title>
        <authorList>
            <consortium name="The Broad Institute Genomics Platform"/>
            <consortium name="The Broad Institute Genome Sequencing Center for Infectious Disease"/>
            <person name="Wu L."/>
            <person name="Ma J."/>
        </authorList>
    </citation>
    <scope>NUCLEOTIDE SEQUENCE [LARGE SCALE GENOMIC DNA]</scope>
    <source>
        <strain evidence="2">CGMCC 1.15288</strain>
    </source>
</reference>
<dbReference type="Proteomes" id="UP000600214">
    <property type="component" value="Unassembled WGS sequence"/>
</dbReference>
<gene>
    <name evidence="1" type="ORF">GCM10007423_21560</name>
</gene>
<proteinExistence type="predicted"/>
<comment type="caution">
    <text evidence="1">The sequence shown here is derived from an EMBL/GenBank/DDBJ whole genome shotgun (WGS) entry which is preliminary data.</text>
</comment>